<feature type="domain" description="Superoxide dismutase copper/zinc binding" evidence="4">
    <location>
        <begin position="67"/>
        <end position="198"/>
    </location>
</feature>
<proteinExistence type="inferred from homology"/>
<reference evidence="6" key="1">
    <citation type="submission" date="2014-10" db="EMBL/GenBank/DDBJ databases">
        <title>Genome sequencing of Vitellibacter sp. D-24.</title>
        <authorList>
            <person name="Thevarajoo S."/>
            <person name="Selvaratnam C."/>
            <person name="Goh K.M."/>
            <person name="Chong C.S."/>
        </authorList>
    </citation>
    <scope>NUCLEOTIDE SEQUENCE [LARGE SCALE GENOMIC DNA]</scope>
    <source>
        <strain evidence="6">D-24</strain>
    </source>
</reference>
<reference evidence="5 6" key="2">
    <citation type="journal article" date="2016" name="Int. J. Syst. Evol. Microbiol.">
        <title>Vitellibacter aquimaris sp. nov., a marine bacterium isolated from seawater.</title>
        <authorList>
            <person name="Thevarajoo S."/>
            <person name="Selvaratnam C."/>
            <person name="Goh K.M."/>
            <person name="Hong K.W."/>
            <person name="Chan X.Y."/>
            <person name="Chan K.G."/>
            <person name="Chong C.S."/>
        </authorList>
    </citation>
    <scope>NUCLEOTIDE SEQUENCE [LARGE SCALE GENOMIC DNA]</scope>
    <source>
        <strain evidence="5 6">D-24</strain>
    </source>
</reference>
<dbReference type="InterPro" id="IPR036423">
    <property type="entry name" value="SOD-like_Cu/Zn_dom_sf"/>
</dbReference>
<comment type="cofactor">
    <cofactor evidence="2">
        <name>Zn(2+)</name>
        <dbReference type="ChEBI" id="CHEBI:29105"/>
    </cofactor>
    <text evidence="2">Binds 1 zinc ion per subunit.</text>
</comment>
<keyword evidence="2" id="KW-0479">Metal-binding</keyword>
<gene>
    <name evidence="5" type="ORF">LS48_06100</name>
</gene>
<comment type="function">
    <text evidence="2">Destroys radicals which are normally produced within the cells and which are toxic to biological systems.</text>
</comment>
<dbReference type="AlphaFoldDB" id="A0A137RIN7"/>
<dbReference type="EMBL" id="JRWG01000003">
    <property type="protein sequence ID" value="KXO00046.1"/>
    <property type="molecule type" value="Genomic_DNA"/>
</dbReference>
<dbReference type="GO" id="GO:0004784">
    <property type="term" value="F:superoxide dismutase activity"/>
    <property type="evidence" value="ECO:0007669"/>
    <property type="project" value="UniProtKB-EC"/>
</dbReference>
<evidence type="ECO:0000313" key="5">
    <source>
        <dbReference type="EMBL" id="KXO00046.1"/>
    </source>
</evidence>
<comment type="caution">
    <text evidence="5">The sequence shown here is derived from an EMBL/GenBank/DDBJ whole genome shotgun (WGS) entry which is preliminary data.</text>
</comment>
<dbReference type="STRING" id="1548749.LS48_06100"/>
<keyword evidence="2" id="KW-0560">Oxidoreductase</keyword>
<keyword evidence="2" id="KW-0186">Copper</keyword>
<dbReference type="InterPro" id="IPR001424">
    <property type="entry name" value="SOD_Cu_Zn_dom"/>
</dbReference>
<evidence type="ECO:0000256" key="1">
    <source>
        <dbReference type="ARBA" id="ARBA00010457"/>
    </source>
</evidence>
<dbReference type="EC" id="1.15.1.1" evidence="2"/>
<comment type="similarity">
    <text evidence="1 2">Belongs to the Cu-Zn superoxide dismutase family.</text>
</comment>
<sequence length="200" mass="21376">MKKLGTLIAAAAILAFVGCKNEKKDMDSMDDMNDSIQMNSENQEDMKMEEAKTLSVMMESKSKSTAQGEAYFTEENGVVKLEAKFTGLTPGTHAIHLHEKADCSADDATSAGGHWNPTHSKHGKWGDAEGYHKGDIGNFEADADGVGKVSMQTDEWCIGCGDETKDILGKAVIVHEGKDDFTTQPTGDAGGRVSCGGIIK</sequence>
<dbReference type="CDD" id="cd00305">
    <property type="entry name" value="Cu-Zn_Superoxide_Dismutase"/>
    <property type="match status" value="1"/>
</dbReference>
<organism evidence="5 6">
    <name type="scientific">Aequorivita aquimaris</name>
    <dbReference type="NCBI Taxonomy" id="1548749"/>
    <lineage>
        <taxon>Bacteria</taxon>
        <taxon>Pseudomonadati</taxon>
        <taxon>Bacteroidota</taxon>
        <taxon>Flavobacteriia</taxon>
        <taxon>Flavobacteriales</taxon>
        <taxon>Flavobacteriaceae</taxon>
        <taxon>Aequorivita</taxon>
    </lineage>
</organism>
<dbReference type="GO" id="GO:0005507">
    <property type="term" value="F:copper ion binding"/>
    <property type="evidence" value="ECO:0007669"/>
    <property type="project" value="InterPro"/>
</dbReference>
<evidence type="ECO:0000256" key="2">
    <source>
        <dbReference type="RuleBase" id="RU000393"/>
    </source>
</evidence>
<dbReference type="RefSeq" id="WP_062621042.1">
    <property type="nucleotide sequence ID" value="NZ_JRWG01000003.1"/>
</dbReference>
<feature type="region of interest" description="Disordered" evidence="3">
    <location>
        <begin position="108"/>
        <end position="127"/>
    </location>
</feature>
<keyword evidence="6" id="KW-1185">Reference proteome</keyword>
<dbReference type="PROSITE" id="PS51257">
    <property type="entry name" value="PROKAR_LIPOPROTEIN"/>
    <property type="match status" value="1"/>
</dbReference>
<dbReference type="OrthoDB" id="9792957at2"/>
<accession>A0A137RIN7</accession>
<evidence type="ECO:0000256" key="3">
    <source>
        <dbReference type="SAM" id="MobiDB-lite"/>
    </source>
</evidence>
<keyword evidence="2" id="KW-0862">Zinc</keyword>
<protein>
    <recommendedName>
        <fullName evidence="2">Superoxide dismutase [Cu-Zn]</fullName>
        <ecNumber evidence="2">1.15.1.1</ecNumber>
    </recommendedName>
</protein>
<dbReference type="PATRIC" id="fig|1548749.3.peg.1292"/>
<dbReference type="Pfam" id="PF00080">
    <property type="entry name" value="Sod_Cu"/>
    <property type="match status" value="1"/>
</dbReference>
<comment type="cofactor">
    <cofactor evidence="2">
        <name>Cu cation</name>
        <dbReference type="ChEBI" id="CHEBI:23378"/>
    </cofactor>
    <text evidence="2">Binds 1 copper ion per subunit.</text>
</comment>
<dbReference type="SUPFAM" id="SSF49329">
    <property type="entry name" value="Cu,Zn superoxide dismutase-like"/>
    <property type="match status" value="1"/>
</dbReference>
<dbReference type="Gene3D" id="2.60.40.200">
    <property type="entry name" value="Superoxide dismutase, copper/zinc binding domain"/>
    <property type="match status" value="1"/>
</dbReference>
<dbReference type="PANTHER" id="PTHR10003">
    <property type="entry name" value="SUPEROXIDE DISMUTASE CU-ZN -RELATED"/>
    <property type="match status" value="1"/>
</dbReference>
<name>A0A137RIN7_9FLAO</name>
<dbReference type="Proteomes" id="UP000070138">
    <property type="component" value="Unassembled WGS sequence"/>
</dbReference>
<dbReference type="InterPro" id="IPR024134">
    <property type="entry name" value="SOD_Cu/Zn_/chaperone"/>
</dbReference>
<dbReference type="PROSITE" id="PS00332">
    <property type="entry name" value="SOD_CU_ZN_2"/>
    <property type="match status" value="1"/>
</dbReference>
<comment type="catalytic activity">
    <reaction evidence="2">
        <text>2 superoxide + 2 H(+) = H2O2 + O2</text>
        <dbReference type="Rhea" id="RHEA:20696"/>
        <dbReference type="ChEBI" id="CHEBI:15378"/>
        <dbReference type="ChEBI" id="CHEBI:15379"/>
        <dbReference type="ChEBI" id="CHEBI:16240"/>
        <dbReference type="ChEBI" id="CHEBI:18421"/>
        <dbReference type="EC" id="1.15.1.1"/>
    </reaction>
</comment>
<evidence type="ECO:0000313" key="6">
    <source>
        <dbReference type="Proteomes" id="UP000070138"/>
    </source>
</evidence>
<dbReference type="InterPro" id="IPR018152">
    <property type="entry name" value="SOD_Cu/Zn_BS"/>
</dbReference>
<evidence type="ECO:0000259" key="4">
    <source>
        <dbReference type="Pfam" id="PF00080"/>
    </source>
</evidence>